<dbReference type="Proteomes" id="UP000245845">
    <property type="component" value="Unassembled WGS sequence"/>
</dbReference>
<feature type="domain" description="Glycoside hydrolase family 2 immunoglobulin-like beta-sandwich" evidence="4">
    <location>
        <begin position="170"/>
        <end position="262"/>
    </location>
</feature>
<dbReference type="Pfam" id="PF02836">
    <property type="entry name" value="Glyco_hydro_2_C"/>
    <property type="match status" value="1"/>
</dbReference>
<dbReference type="Pfam" id="PF00703">
    <property type="entry name" value="Glyco_hydro_2"/>
    <property type="match status" value="1"/>
</dbReference>
<dbReference type="Gene3D" id="3.20.20.80">
    <property type="entry name" value="Glycosidases"/>
    <property type="match status" value="1"/>
</dbReference>
<dbReference type="Gene3D" id="2.60.120.260">
    <property type="entry name" value="Galactose-binding domain-like"/>
    <property type="match status" value="1"/>
</dbReference>
<evidence type="ECO:0000313" key="7">
    <source>
        <dbReference type="EMBL" id="PWJ28051.1"/>
    </source>
</evidence>
<dbReference type="OrthoDB" id="9762066at2"/>
<dbReference type="SUPFAM" id="SSF51445">
    <property type="entry name" value="(Trans)glycosidases"/>
    <property type="match status" value="1"/>
</dbReference>
<reference evidence="7 8" key="1">
    <citation type="submission" date="2018-05" db="EMBL/GenBank/DDBJ databases">
        <title>The Hungate 1000. A catalogue of reference genomes from the rumen microbiome.</title>
        <authorList>
            <person name="Kelly W."/>
        </authorList>
    </citation>
    <scope>NUCLEOTIDE SEQUENCE [LARGE SCALE GENOMIC DNA]</scope>
    <source>
        <strain evidence="7 8">NLAE-zl-C242</strain>
    </source>
</reference>
<proteinExistence type="inferred from homology"/>
<dbReference type="InterPro" id="IPR006104">
    <property type="entry name" value="Glyco_hydro_2_N"/>
</dbReference>
<dbReference type="GO" id="GO:0004553">
    <property type="term" value="F:hydrolase activity, hydrolyzing O-glycosyl compounds"/>
    <property type="evidence" value="ECO:0007669"/>
    <property type="project" value="InterPro"/>
</dbReference>
<evidence type="ECO:0000256" key="3">
    <source>
        <dbReference type="ARBA" id="ARBA00023295"/>
    </source>
</evidence>
<dbReference type="Gene3D" id="2.60.40.10">
    <property type="entry name" value="Immunoglobulins"/>
    <property type="match status" value="2"/>
</dbReference>
<evidence type="ECO:0000256" key="2">
    <source>
        <dbReference type="ARBA" id="ARBA00022801"/>
    </source>
</evidence>
<dbReference type="PANTHER" id="PTHR42732">
    <property type="entry name" value="BETA-GALACTOSIDASE"/>
    <property type="match status" value="1"/>
</dbReference>
<comment type="caution">
    <text evidence="7">The sequence shown here is derived from an EMBL/GenBank/DDBJ whole genome shotgun (WGS) entry which is preliminary data.</text>
</comment>
<name>A0A2Y9BGK8_9FIRM</name>
<dbReference type="PRINTS" id="PR00132">
    <property type="entry name" value="GLHYDRLASE2"/>
</dbReference>
<dbReference type="InterPro" id="IPR006103">
    <property type="entry name" value="Glyco_hydro_2_cat"/>
</dbReference>
<dbReference type="InterPro" id="IPR006101">
    <property type="entry name" value="Glyco_hydro_2"/>
</dbReference>
<dbReference type="SUPFAM" id="SSF49303">
    <property type="entry name" value="beta-Galactosidase/glucuronidase domain"/>
    <property type="match status" value="1"/>
</dbReference>
<evidence type="ECO:0000259" key="5">
    <source>
        <dbReference type="Pfam" id="PF02836"/>
    </source>
</evidence>
<dbReference type="Pfam" id="PF02837">
    <property type="entry name" value="Glyco_hydro_2_N"/>
    <property type="match status" value="1"/>
</dbReference>
<sequence>MRNYMKLETNWLFTKEPQTDVPVTLNESWETVTLPHSWNRYDGQDGKADFYRGKCWYVKELDLAGRKPAARVYVEVPAASSACEVYINGQKAVEHEGGYSLFRADITSYLKDKENILSIMVNNEHQDQIYPQMADFTFYGGLYRGVNLIYVPETHFDLDYYGSQGLIVSSSITGEKQAKVTLHAYVENPGESDQVLFTIYDQDKKETAVISRPAEKDTAAEITLTDIHLWQGVEDPYLYGVEALLVRHNEVLDEVHTRHGFRKFSVDPQKGFYLNGVLTPLRGVSRHQDRLDLGNALTYKEHLEDAQLIRELGANTIRLAHYQHSQDFYDICDEMGFVIWAEIPFISSMNPLPAAHENCISQMKELIFQNYNHASICFWGISNEITIGGDSNPQLTENLKDLNRLVHELDPGRLSTMAQVSQLSMEDEQNQITDVLSYNHYFGWYQGKMTDNEKWLDAFHAMHPGRALGISEYGCEGIITYHNDDPKAGDYSEEYQALYHEHMVKIINERPWLWATHIWNMFDFGCDARDEGGVAGRNNKGLVTLDRKVKKDIFYLYQSYWSKNPVLHICSKRYAKRAQDKITVKIYSNSPEVELFADGVLVEKRSADHVFVFENVSLNDGFTTITAKAGGLTDTTCFEKVTEPYAPYVLVEDESDTGVTNWFDDVDVTQKRPLTFDEAYFSIKDTMNDILKNDEASSVLVNSISSMMGMKLKKSMLAIMGSQTLEGMSSKLPAKEGVDGEAIISYINSELQKIKK</sequence>
<keyword evidence="3" id="KW-0326">Glycosidase</keyword>
<gene>
    <name evidence="7" type="ORF">A8806_110235</name>
</gene>
<dbReference type="GO" id="GO:0005975">
    <property type="term" value="P:carbohydrate metabolic process"/>
    <property type="evidence" value="ECO:0007669"/>
    <property type="project" value="InterPro"/>
</dbReference>
<keyword evidence="8" id="KW-1185">Reference proteome</keyword>
<dbReference type="SUPFAM" id="SSF49785">
    <property type="entry name" value="Galactose-binding domain-like"/>
    <property type="match status" value="1"/>
</dbReference>
<evidence type="ECO:0000259" key="4">
    <source>
        <dbReference type="Pfam" id="PF00703"/>
    </source>
</evidence>
<dbReference type="AlphaFoldDB" id="A0A2Y9BGK8"/>
<dbReference type="InterPro" id="IPR006102">
    <property type="entry name" value="Ig-like_GH2"/>
</dbReference>
<accession>A0A2Y9BGK8</accession>
<evidence type="ECO:0000313" key="8">
    <source>
        <dbReference type="Proteomes" id="UP000245845"/>
    </source>
</evidence>
<dbReference type="InterPro" id="IPR008979">
    <property type="entry name" value="Galactose-bd-like_sf"/>
</dbReference>
<dbReference type="InterPro" id="IPR036156">
    <property type="entry name" value="Beta-gal/glucu_dom_sf"/>
</dbReference>
<organism evidence="7 8">
    <name type="scientific">Faecalicatena orotica</name>
    <dbReference type="NCBI Taxonomy" id="1544"/>
    <lineage>
        <taxon>Bacteria</taxon>
        <taxon>Bacillati</taxon>
        <taxon>Bacillota</taxon>
        <taxon>Clostridia</taxon>
        <taxon>Lachnospirales</taxon>
        <taxon>Lachnospiraceae</taxon>
        <taxon>Faecalicatena</taxon>
    </lineage>
</organism>
<evidence type="ECO:0000256" key="1">
    <source>
        <dbReference type="ARBA" id="ARBA00007401"/>
    </source>
</evidence>
<dbReference type="EMBL" id="QGDL01000010">
    <property type="protein sequence ID" value="PWJ28051.1"/>
    <property type="molecule type" value="Genomic_DNA"/>
</dbReference>
<evidence type="ECO:0000259" key="6">
    <source>
        <dbReference type="Pfam" id="PF02837"/>
    </source>
</evidence>
<feature type="domain" description="Glycosyl hydrolases family 2 sugar binding" evidence="6">
    <location>
        <begin position="49"/>
        <end position="152"/>
    </location>
</feature>
<dbReference type="InterPro" id="IPR013783">
    <property type="entry name" value="Ig-like_fold"/>
</dbReference>
<feature type="domain" description="Glycoside hydrolase family 2 catalytic" evidence="5">
    <location>
        <begin position="270"/>
        <end position="562"/>
    </location>
</feature>
<comment type="similarity">
    <text evidence="1">Belongs to the glycosyl hydrolase 2 family.</text>
</comment>
<keyword evidence="2" id="KW-0378">Hydrolase</keyword>
<dbReference type="InterPro" id="IPR051913">
    <property type="entry name" value="GH2_Domain-Containing"/>
</dbReference>
<dbReference type="InterPro" id="IPR017853">
    <property type="entry name" value="GH"/>
</dbReference>
<protein>
    <submittedName>
        <fullName evidence="7">Beta-galactosidase</fullName>
    </submittedName>
</protein>
<dbReference type="PANTHER" id="PTHR42732:SF1">
    <property type="entry name" value="BETA-MANNOSIDASE"/>
    <property type="match status" value="1"/>
</dbReference>
<dbReference type="RefSeq" id="WP_109732392.1">
    <property type="nucleotide sequence ID" value="NZ_BAAACK010000029.1"/>
</dbReference>